<dbReference type="AlphaFoldDB" id="A0A073IVW1"/>
<dbReference type="GeneID" id="68869768"/>
<evidence type="ECO:0000256" key="1">
    <source>
        <dbReference type="SAM" id="MobiDB-lite"/>
    </source>
</evidence>
<sequence>MSNQRPTPTNDHHRRTLLAPSSGRVPHATAIVGAWITLKQARGQTVHLDRIGAPHHLITAPVSVLQMDLNRRLPRISARVRELKRLAANTPSGGVGA</sequence>
<dbReference type="EMBL" id="JAMD01000022">
    <property type="protein sequence ID" value="KEJ93924.1"/>
    <property type="molecule type" value="Genomic_DNA"/>
</dbReference>
<evidence type="ECO:0000313" key="2">
    <source>
        <dbReference type="EMBL" id="KEJ93924.1"/>
    </source>
</evidence>
<dbReference type="OrthoDB" id="7729383at2"/>
<dbReference type="RefSeq" id="WP_037931172.1">
    <property type="nucleotide sequence ID" value="NZ_CP054599.1"/>
</dbReference>
<accession>A0A073IVW1</accession>
<proteinExistence type="predicted"/>
<comment type="caution">
    <text evidence="2">The sequence shown here is derived from an EMBL/GenBank/DDBJ whole genome shotgun (WGS) entry which is preliminary data.</text>
</comment>
<evidence type="ECO:0000313" key="3">
    <source>
        <dbReference type="Proteomes" id="UP000027746"/>
    </source>
</evidence>
<gene>
    <name evidence="2" type="ORF">SUH3_12115</name>
</gene>
<protein>
    <submittedName>
        <fullName evidence="2">Uncharacterized protein</fullName>
    </submittedName>
</protein>
<reference evidence="2 3" key="1">
    <citation type="submission" date="2014-01" db="EMBL/GenBank/DDBJ databases">
        <title>Sulfitobacter sp. H3 (MCCC 1A00686) Genome Sequencing.</title>
        <authorList>
            <person name="Lai Q."/>
            <person name="Hong Z."/>
        </authorList>
    </citation>
    <scope>NUCLEOTIDE SEQUENCE [LARGE SCALE GENOMIC DNA]</scope>
    <source>
        <strain evidence="2 3">H3</strain>
    </source>
</reference>
<dbReference type="Proteomes" id="UP000027746">
    <property type="component" value="Unassembled WGS sequence"/>
</dbReference>
<name>A0A073IVW1_9RHOB</name>
<keyword evidence="3" id="KW-1185">Reference proteome</keyword>
<feature type="region of interest" description="Disordered" evidence="1">
    <location>
        <begin position="1"/>
        <end position="24"/>
    </location>
</feature>
<organism evidence="2 3">
    <name type="scientific">Pseudosulfitobacter pseudonitzschiae</name>
    <dbReference type="NCBI Taxonomy" id="1402135"/>
    <lineage>
        <taxon>Bacteria</taxon>
        <taxon>Pseudomonadati</taxon>
        <taxon>Pseudomonadota</taxon>
        <taxon>Alphaproteobacteria</taxon>
        <taxon>Rhodobacterales</taxon>
        <taxon>Roseobacteraceae</taxon>
        <taxon>Pseudosulfitobacter</taxon>
    </lineage>
</organism>